<evidence type="ECO:0000256" key="1">
    <source>
        <dbReference type="ARBA" id="ARBA00009580"/>
    </source>
</evidence>
<reference evidence="3 4" key="1">
    <citation type="submission" date="2016-06" db="EMBL/GenBank/DDBJ databases">
        <authorList>
            <person name="Kjaerup R.B."/>
            <person name="Dalgaard T.S."/>
            <person name="Juul-Madsen H.R."/>
        </authorList>
    </citation>
    <scope>NUCLEOTIDE SEQUENCE [LARGE SCALE GENOMIC DNA]</scope>
    <source>
        <strain evidence="3 4">373-A1</strain>
    </source>
</reference>
<sequence length="333" mass="39328">MKYFEEAKCIRLANNKLKITWEEPKNSLVKIYLENDDEELLIERIENSNEVIFTDPDNKRRLLFLLKSEGYNSELVGEKILPFVGVHHFRDIGGYRTIDGRRVKWNTFYRSDKLSDLTEEDIEYFKALGIKTILDLRSKGEVLSSPDPYIEGLKYINISGMSELDNNNGNFDMISIFNQNYLEHFDGKKFLMNGYRSAVFNNLAYKELIDCMENEERMPILFHCTAGKDRTGFASALILLILGVPEETVIKDYLLSNEYRKSKNEEIVKSIKKLSNNPKHFELLNMMLEVRREYIEASFKEIRDKYENIDKYLEVEYGLSKTKRRELKKRYLY</sequence>
<dbReference type="EMBL" id="MAPZ01000009">
    <property type="protein sequence ID" value="OBY12067.1"/>
    <property type="molecule type" value="Genomic_DNA"/>
</dbReference>
<protein>
    <recommendedName>
        <fullName evidence="2">Tyrosine specific protein phosphatases domain-containing protein</fullName>
    </recommendedName>
</protein>
<dbReference type="eggNOG" id="COG2365">
    <property type="taxonomic scope" value="Bacteria"/>
</dbReference>
<dbReference type="Proteomes" id="UP000092714">
    <property type="component" value="Unassembled WGS sequence"/>
</dbReference>
<name>A0A173ZUU2_9CLOT</name>
<keyword evidence="4" id="KW-1185">Reference proteome</keyword>
<dbReference type="PROSITE" id="PS00383">
    <property type="entry name" value="TYR_PHOSPHATASE_1"/>
    <property type="match status" value="1"/>
</dbReference>
<accession>A0A173ZUU2</accession>
<dbReference type="InterPro" id="IPR029021">
    <property type="entry name" value="Prot-tyrosine_phosphatase-like"/>
</dbReference>
<dbReference type="PANTHER" id="PTHR31126">
    <property type="entry name" value="TYROSINE-PROTEIN PHOSPHATASE"/>
    <property type="match status" value="1"/>
</dbReference>
<dbReference type="GeneID" id="42777216"/>
<dbReference type="SUPFAM" id="SSF52799">
    <property type="entry name" value="(Phosphotyrosine protein) phosphatases II"/>
    <property type="match status" value="1"/>
</dbReference>
<dbReference type="Gene3D" id="3.90.190.10">
    <property type="entry name" value="Protein tyrosine phosphatase superfamily"/>
    <property type="match status" value="1"/>
</dbReference>
<evidence type="ECO:0000313" key="4">
    <source>
        <dbReference type="Proteomes" id="UP000092714"/>
    </source>
</evidence>
<dbReference type="InterPro" id="IPR026893">
    <property type="entry name" value="Tyr/Ser_Pase_IphP-type"/>
</dbReference>
<feature type="domain" description="Tyrosine specific protein phosphatases" evidence="2">
    <location>
        <begin position="206"/>
        <end position="274"/>
    </location>
</feature>
<dbReference type="PANTHER" id="PTHR31126:SF1">
    <property type="entry name" value="TYROSINE SPECIFIC PROTEIN PHOSPHATASES DOMAIN-CONTAINING PROTEIN"/>
    <property type="match status" value="1"/>
</dbReference>
<dbReference type="OrthoDB" id="9815473at2"/>
<dbReference type="GO" id="GO:0004721">
    <property type="term" value="F:phosphoprotein phosphatase activity"/>
    <property type="evidence" value="ECO:0007669"/>
    <property type="project" value="InterPro"/>
</dbReference>
<comment type="similarity">
    <text evidence="1">Belongs to the protein-tyrosine phosphatase family.</text>
</comment>
<proteinExistence type="inferred from homology"/>
<gene>
    <name evidence="3" type="ORF">CP373A1_00270</name>
</gene>
<organism evidence="3 4">
    <name type="scientific">Clostridium paraputrificum</name>
    <dbReference type="NCBI Taxonomy" id="29363"/>
    <lineage>
        <taxon>Bacteria</taxon>
        <taxon>Bacillati</taxon>
        <taxon>Bacillota</taxon>
        <taxon>Clostridia</taxon>
        <taxon>Eubacteriales</taxon>
        <taxon>Clostridiaceae</taxon>
        <taxon>Clostridium</taxon>
    </lineage>
</organism>
<dbReference type="RefSeq" id="WP_027099367.1">
    <property type="nucleotide sequence ID" value="NZ_CABHIH010000001.1"/>
</dbReference>
<dbReference type="InterPro" id="IPR016130">
    <property type="entry name" value="Tyr_Pase_AS"/>
</dbReference>
<dbReference type="AlphaFoldDB" id="A0A173ZUU2"/>
<evidence type="ECO:0000259" key="2">
    <source>
        <dbReference type="PROSITE" id="PS50056"/>
    </source>
</evidence>
<evidence type="ECO:0000313" key="3">
    <source>
        <dbReference type="EMBL" id="OBY12067.1"/>
    </source>
</evidence>
<dbReference type="InterPro" id="IPR000387">
    <property type="entry name" value="Tyr_Pase_dom"/>
</dbReference>
<comment type="caution">
    <text evidence="3">The sequence shown here is derived from an EMBL/GenBank/DDBJ whole genome shotgun (WGS) entry which is preliminary data.</text>
</comment>
<dbReference type="Pfam" id="PF13350">
    <property type="entry name" value="Y_phosphatase3"/>
    <property type="match status" value="1"/>
</dbReference>
<dbReference type="PROSITE" id="PS50056">
    <property type="entry name" value="TYR_PHOSPHATASE_2"/>
    <property type="match status" value="1"/>
</dbReference>